<keyword evidence="4" id="KW-0028">Amino-acid biosynthesis</keyword>
<dbReference type="InterPro" id="IPR006139">
    <property type="entry name" value="D-isomer_2_OHA_DH_cat_dom"/>
</dbReference>
<dbReference type="CDD" id="cd12173">
    <property type="entry name" value="PGDH_4"/>
    <property type="match status" value="1"/>
</dbReference>
<comment type="similarity">
    <text evidence="2 9">Belongs to the D-isomer specific 2-hydroxyacid dehydrogenase family.</text>
</comment>
<dbReference type="SUPFAM" id="SSF52283">
    <property type="entry name" value="Formate/glycerate dehydrogenase catalytic domain-like"/>
    <property type="match status" value="1"/>
</dbReference>
<comment type="catalytic activity">
    <reaction evidence="8">
        <text>(R)-2-hydroxyglutarate + NAD(+) = 2-oxoglutarate + NADH + H(+)</text>
        <dbReference type="Rhea" id="RHEA:49612"/>
        <dbReference type="ChEBI" id="CHEBI:15378"/>
        <dbReference type="ChEBI" id="CHEBI:15801"/>
        <dbReference type="ChEBI" id="CHEBI:16810"/>
        <dbReference type="ChEBI" id="CHEBI:57540"/>
        <dbReference type="ChEBI" id="CHEBI:57945"/>
        <dbReference type="EC" id="1.1.1.399"/>
    </reaction>
</comment>
<dbReference type="EMBL" id="BNBF01000014">
    <property type="protein sequence ID" value="GHG58899.1"/>
    <property type="molecule type" value="Genomic_DNA"/>
</dbReference>
<dbReference type="GO" id="GO:0016616">
    <property type="term" value="F:oxidoreductase activity, acting on the CH-OH group of donors, NAD or NADP as acceptor"/>
    <property type="evidence" value="ECO:0007669"/>
    <property type="project" value="InterPro"/>
</dbReference>
<feature type="domain" description="D-isomer specific 2-hydroxyacid dehydrogenase NAD-binding" evidence="11">
    <location>
        <begin position="108"/>
        <end position="281"/>
    </location>
</feature>
<dbReference type="PROSITE" id="PS00065">
    <property type="entry name" value="D_2_HYDROXYACID_DH_1"/>
    <property type="match status" value="1"/>
</dbReference>
<dbReference type="InterPro" id="IPR029753">
    <property type="entry name" value="D-isomer_DH_CS"/>
</dbReference>
<protein>
    <recommendedName>
        <fullName evidence="7">2-oxoglutarate reductase</fullName>
        <ecNumber evidence="3">1.1.1.399</ecNumber>
    </recommendedName>
    <alternativeName>
        <fullName evidence="7">2-oxoglutarate reductase</fullName>
    </alternativeName>
</protein>
<dbReference type="Proteomes" id="UP000619355">
    <property type="component" value="Unassembled WGS sequence"/>
</dbReference>
<dbReference type="GO" id="GO:0008652">
    <property type="term" value="P:amino acid biosynthetic process"/>
    <property type="evidence" value="ECO:0007669"/>
    <property type="project" value="UniProtKB-KW"/>
</dbReference>
<dbReference type="PROSITE" id="PS00670">
    <property type="entry name" value="D_2_HYDROXYACID_DH_2"/>
    <property type="match status" value="1"/>
</dbReference>
<dbReference type="EC" id="1.1.1.399" evidence="3"/>
<dbReference type="GO" id="GO:0051287">
    <property type="term" value="F:NAD binding"/>
    <property type="evidence" value="ECO:0007669"/>
    <property type="project" value="InterPro"/>
</dbReference>
<keyword evidence="13" id="KW-1185">Reference proteome</keyword>
<comment type="function">
    <text evidence="1">Catalyzes the reversible oxidation of 3-phospho-D-glycerate to 3-phosphonooxypyruvate, the first step of the phosphorylated L-serine biosynthesis pathway. Also catalyzes the reversible oxidation of 2-hydroxyglutarate to 2-oxoglutarate.</text>
</comment>
<dbReference type="InterPro" id="IPR006140">
    <property type="entry name" value="D-isomer_DH_NAD-bd"/>
</dbReference>
<dbReference type="FunFam" id="3.40.50.720:FF:000021">
    <property type="entry name" value="D-3-phosphoglycerate dehydrogenase"/>
    <property type="match status" value="1"/>
</dbReference>
<keyword evidence="6" id="KW-0520">NAD</keyword>
<dbReference type="PANTHER" id="PTHR42789:SF1">
    <property type="entry name" value="D-ISOMER SPECIFIC 2-HYDROXYACID DEHYDROGENASE FAMILY PROTEIN (AFU_ORTHOLOGUE AFUA_6G10090)"/>
    <property type="match status" value="1"/>
</dbReference>
<sequence>MTSRVVLVADPLPATALEGLGPGFEVRHCDGADRVRLLAAVAEADALLVRSATTVDAEVLAAAPRLAVVGRAGVGVDNIDVAAATAAGVVVVNAPAANVVSAAELTCGLLLAAARDIQAAGRELKSGVWRRGTHVGTELAGKTLGIVGLGRIGLAVARRMTAFDMTVLGHDPYATPETADQHGLKLVPLEELLSRSDFITVHVPRTPDTVGLIGEAELRLVKPTAYLANVARGGIVDEAALHTALRESRLAGAALDVFEDEPCTDSPLLGLDNVTVTPHLGASTREAQERAATDVVRALLRTLGGESVPEALNAPRSARG</sequence>
<gene>
    <name evidence="12" type="ORF">GCM10018980_46500</name>
</gene>
<reference evidence="13" key="1">
    <citation type="journal article" date="2019" name="Int. J. Syst. Evol. Microbiol.">
        <title>The Global Catalogue of Microorganisms (GCM) 10K type strain sequencing project: providing services to taxonomists for standard genome sequencing and annotation.</title>
        <authorList>
            <consortium name="The Broad Institute Genomics Platform"/>
            <consortium name="The Broad Institute Genome Sequencing Center for Infectious Disease"/>
            <person name="Wu L."/>
            <person name="Ma J."/>
        </authorList>
    </citation>
    <scope>NUCLEOTIDE SEQUENCE [LARGE SCALE GENOMIC DNA]</scope>
    <source>
        <strain evidence="13">JCM 4253</strain>
    </source>
</reference>
<dbReference type="InterPro" id="IPR029752">
    <property type="entry name" value="D-isomer_DH_CS1"/>
</dbReference>
<evidence type="ECO:0000256" key="3">
    <source>
        <dbReference type="ARBA" id="ARBA00013001"/>
    </source>
</evidence>
<evidence type="ECO:0000256" key="5">
    <source>
        <dbReference type="ARBA" id="ARBA00023002"/>
    </source>
</evidence>
<dbReference type="AlphaFoldDB" id="A0A919KDB1"/>
<evidence type="ECO:0000313" key="13">
    <source>
        <dbReference type="Proteomes" id="UP000619355"/>
    </source>
</evidence>
<dbReference type="PANTHER" id="PTHR42789">
    <property type="entry name" value="D-ISOMER SPECIFIC 2-HYDROXYACID DEHYDROGENASE FAMILY PROTEIN (AFU_ORTHOLOGUE AFUA_6G10090)"/>
    <property type="match status" value="1"/>
</dbReference>
<evidence type="ECO:0000256" key="7">
    <source>
        <dbReference type="ARBA" id="ARBA00030455"/>
    </source>
</evidence>
<evidence type="ECO:0000256" key="4">
    <source>
        <dbReference type="ARBA" id="ARBA00022605"/>
    </source>
</evidence>
<dbReference type="InterPro" id="IPR050857">
    <property type="entry name" value="D-2-hydroxyacid_DH"/>
</dbReference>
<proteinExistence type="inferred from homology"/>
<evidence type="ECO:0000256" key="9">
    <source>
        <dbReference type="RuleBase" id="RU003719"/>
    </source>
</evidence>
<accession>A0A919KDB1</accession>
<evidence type="ECO:0000259" key="11">
    <source>
        <dbReference type="Pfam" id="PF02826"/>
    </source>
</evidence>
<evidence type="ECO:0000256" key="1">
    <source>
        <dbReference type="ARBA" id="ARBA00003800"/>
    </source>
</evidence>
<evidence type="ECO:0000259" key="10">
    <source>
        <dbReference type="Pfam" id="PF00389"/>
    </source>
</evidence>
<name>A0A919KDB1_9ACTN</name>
<evidence type="ECO:0000256" key="2">
    <source>
        <dbReference type="ARBA" id="ARBA00005854"/>
    </source>
</evidence>
<feature type="domain" description="D-isomer specific 2-hydroxyacid dehydrogenase catalytic" evidence="10">
    <location>
        <begin position="6"/>
        <end position="313"/>
    </location>
</feature>
<dbReference type="Pfam" id="PF00389">
    <property type="entry name" value="2-Hacid_dh"/>
    <property type="match status" value="1"/>
</dbReference>
<dbReference type="InterPro" id="IPR036291">
    <property type="entry name" value="NAD(P)-bd_dom_sf"/>
</dbReference>
<dbReference type="Pfam" id="PF02826">
    <property type="entry name" value="2-Hacid_dh_C"/>
    <property type="match status" value="1"/>
</dbReference>
<organism evidence="12 13">
    <name type="scientific">Streptomyces capoamus</name>
    <dbReference type="NCBI Taxonomy" id="68183"/>
    <lineage>
        <taxon>Bacteria</taxon>
        <taxon>Bacillati</taxon>
        <taxon>Actinomycetota</taxon>
        <taxon>Actinomycetes</taxon>
        <taxon>Kitasatosporales</taxon>
        <taxon>Streptomycetaceae</taxon>
        <taxon>Streptomyces</taxon>
    </lineage>
</organism>
<evidence type="ECO:0000313" key="12">
    <source>
        <dbReference type="EMBL" id="GHG58899.1"/>
    </source>
</evidence>
<dbReference type="Gene3D" id="3.40.50.720">
    <property type="entry name" value="NAD(P)-binding Rossmann-like Domain"/>
    <property type="match status" value="2"/>
</dbReference>
<evidence type="ECO:0000256" key="6">
    <source>
        <dbReference type="ARBA" id="ARBA00023027"/>
    </source>
</evidence>
<dbReference type="SUPFAM" id="SSF51735">
    <property type="entry name" value="NAD(P)-binding Rossmann-fold domains"/>
    <property type="match status" value="1"/>
</dbReference>
<keyword evidence="5 9" id="KW-0560">Oxidoreductase</keyword>
<evidence type="ECO:0000256" key="8">
    <source>
        <dbReference type="ARBA" id="ARBA00048126"/>
    </source>
</evidence>
<comment type="caution">
    <text evidence="12">The sequence shown here is derived from an EMBL/GenBank/DDBJ whole genome shotgun (WGS) entry which is preliminary data.</text>
</comment>